<organism evidence="1 2">
    <name type="scientific">Phytophthora megakarya</name>
    <dbReference type="NCBI Taxonomy" id="4795"/>
    <lineage>
        <taxon>Eukaryota</taxon>
        <taxon>Sar</taxon>
        <taxon>Stramenopiles</taxon>
        <taxon>Oomycota</taxon>
        <taxon>Peronosporomycetes</taxon>
        <taxon>Peronosporales</taxon>
        <taxon>Peronosporaceae</taxon>
        <taxon>Phytophthora</taxon>
    </lineage>
</organism>
<evidence type="ECO:0000313" key="1">
    <source>
        <dbReference type="EMBL" id="OWZ15413.1"/>
    </source>
</evidence>
<dbReference type="Proteomes" id="UP000198211">
    <property type="component" value="Unassembled WGS sequence"/>
</dbReference>
<proteinExistence type="predicted"/>
<comment type="caution">
    <text evidence="1">The sequence shown here is derived from an EMBL/GenBank/DDBJ whole genome shotgun (WGS) entry which is preliminary data.</text>
</comment>
<protein>
    <submittedName>
        <fullName evidence="1">Uncharacterized protein</fullName>
    </submittedName>
</protein>
<reference evidence="2" key="1">
    <citation type="submission" date="2017-03" db="EMBL/GenBank/DDBJ databases">
        <title>Phytopthora megakarya and P. palmivora, two closely related causual agents of cacao black pod achieved similar genome size and gene model numbers by different mechanisms.</title>
        <authorList>
            <person name="Ali S."/>
            <person name="Shao J."/>
            <person name="Larry D.J."/>
            <person name="Kronmiller B."/>
            <person name="Shen D."/>
            <person name="Strem M.D."/>
            <person name="Melnick R.L."/>
            <person name="Guiltinan M.J."/>
            <person name="Tyler B.M."/>
            <person name="Meinhardt L.W."/>
            <person name="Bailey B.A."/>
        </authorList>
    </citation>
    <scope>NUCLEOTIDE SEQUENCE [LARGE SCALE GENOMIC DNA]</scope>
    <source>
        <strain evidence="2">zdho120</strain>
    </source>
</reference>
<name>A0A225WCF8_9STRA</name>
<accession>A0A225WCF8</accession>
<evidence type="ECO:0000313" key="2">
    <source>
        <dbReference type="Proteomes" id="UP000198211"/>
    </source>
</evidence>
<dbReference type="EMBL" id="NBNE01001128">
    <property type="protein sequence ID" value="OWZ15413.1"/>
    <property type="molecule type" value="Genomic_DNA"/>
</dbReference>
<sequence length="89" mass="10242">MSICIDEIKKIAVSRTWPWWKILGSIKRQRTAYQAVDVKVNFKGTIIVPNNYDRDTAEGLSAVQRTWRMLDDCSSRIPTWRNANTTTGP</sequence>
<keyword evidence="2" id="KW-1185">Reference proteome</keyword>
<dbReference type="AlphaFoldDB" id="A0A225WCF8"/>
<gene>
    <name evidence="1" type="ORF">PHMEG_00010944</name>
</gene>